<name>A0A017RUA5_9CLOT</name>
<dbReference type="Pfam" id="PF10844">
    <property type="entry name" value="DUF2577"/>
    <property type="match status" value="1"/>
</dbReference>
<sequence>MFTTVEQVKKIITNFLNNTGRGGFMTGVVSSISPLKIKAGARLEIPEENLYITDNCIGLVINLRHKHNYSEGALNDGVVLREALQVGDGVLLLCRPRTVDGTKYIVLDRIQPYKSVREVDGL</sequence>
<keyword evidence="2" id="KW-1185">Reference proteome</keyword>
<accession>A0A017RUA5</accession>
<evidence type="ECO:0000313" key="2">
    <source>
        <dbReference type="Proteomes" id="UP000019681"/>
    </source>
</evidence>
<reference evidence="1 2" key="1">
    <citation type="journal article" date="2014" name="Genome Announc.">
        <title>Draft Genome Sequence of Fervidicella metallireducens Strain AeBT, an Iron-Reducing Thermoanaerobe from the Great Artesian Basin.</title>
        <authorList>
            <person name="Patel B.K."/>
        </authorList>
    </citation>
    <scope>NUCLEOTIDE SEQUENCE [LARGE SCALE GENOMIC DNA]</scope>
    <source>
        <strain evidence="1 2">AeB</strain>
    </source>
</reference>
<gene>
    <name evidence="1" type="ORF">Q428_08665</name>
</gene>
<dbReference type="Proteomes" id="UP000019681">
    <property type="component" value="Unassembled WGS sequence"/>
</dbReference>
<dbReference type="OrthoDB" id="95576at2"/>
<protein>
    <recommendedName>
        <fullName evidence="3">Phage protein</fullName>
    </recommendedName>
</protein>
<dbReference type="InterPro" id="IPR022555">
    <property type="entry name" value="DUF2577"/>
</dbReference>
<dbReference type="STRING" id="1403537.Q428_08665"/>
<dbReference type="RefSeq" id="WP_035379961.1">
    <property type="nucleotide sequence ID" value="NZ_AZQP01000024.1"/>
</dbReference>
<evidence type="ECO:0000313" key="1">
    <source>
        <dbReference type="EMBL" id="EYE88262.1"/>
    </source>
</evidence>
<dbReference type="EMBL" id="AZQP01000024">
    <property type="protein sequence ID" value="EYE88262.1"/>
    <property type="molecule type" value="Genomic_DNA"/>
</dbReference>
<proteinExistence type="predicted"/>
<comment type="caution">
    <text evidence="1">The sequence shown here is derived from an EMBL/GenBank/DDBJ whole genome shotgun (WGS) entry which is preliminary data.</text>
</comment>
<evidence type="ECO:0008006" key="3">
    <source>
        <dbReference type="Google" id="ProtNLM"/>
    </source>
</evidence>
<organism evidence="1 2">
    <name type="scientific">Fervidicella metallireducens AeB</name>
    <dbReference type="NCBI Taxonomy" id="1403537"/>
    <lineage>
        <taxon>Bacteria</taxon>
        <taxon>Bacillati</taxon>
        <taxon>Bacillota</taxon>
        <taxon>Clostridia</taxon>
        <taxon>Eubacteriales</taxon>
        <taxon>Clostridiaceae</taxon>
        <taxon>Fervidicella</taxon>
    </lineage>
</organism>
<dbReference type="AlphaFoldDB" id="A0A017RUA5"/>